<dbReference type="Pfam" id="PF14338">
    <property type="entry name" value="Mrr_N"/>
    <property type="match status" value="1"/>
</dbReference>
<dbReference type="InterPro" id="IPR025745">
    <property type="entry name" value="Mrr-like_N_dom"/>
</dbReference>
<dbReference type="Gene3D" id="3.40.1350.10">
    <property type="match status" value="1"/>
</dbReference>
<dbReference type="AlphaFoldDB" id="A0A4R6RB48"/>
<dbReference type="GO" id="GO:0009307">
    <property type="term" value="P:DNA restriction-modification system"/>
    <property type="evidence" value="ECO:0007669"/>
    <property type="project" value="InterPro"/>
</dbReference>
<dbReference type="SUPFAM" id="SSF52980">
    <property type="entry name" value="Restriction endonuclease-like"/>
    <property type="match status" value="1"/>
</dbReference>
<dbReference type="InterPro" id="IPR011856">
    <property type="entry name" value="tRNA_endonuc-like_dom_sf"/>
</dbReference>
<feature type="domain" description="Restriction system protein Mrr-like N-terminal" evidence="2">
    <location>
        <begin position="11"/>
        <end position="90"/>
    </location>
</feature>
<name>A0A4R6RB48_9HYPH</name>
<dbReference type="RefSeq" id="WP_126537922.1">
    <property type="nucleotide sequence ID" value="NZ_BSPM01000009.1"/>
</dbReference>
<reference evidence="3 4" key="1">
    <citation type="submission" date="2019-03" db="EMBL/GenBank/DDBJ databases">
        <title>Genomic Encyclopedia of Type Strains, Phase IV (KMG-IV): sequencing the most valuable type-strain genomes for metagenomic binning, comparative biology and taxonomic classification.</title>
        <authorList>
            <person name="Goeker M."/>
        </authorList>
    </citation>
    <scope>NUCLEOTIDE SEQUENCE [LARGE SCALE GENOMIC DNA]</scope>
    <source>
        <strain evidence="3 4">DSM 102969</strain>
    </source>
</reference>
<organism evidence="3 4">
    <name type="scientific">Oharaeibacter diazotrophicus</name>
    <dbReference type="NCBI Taxonomy" id="1920512"/>
    <lineage>
        <taxon>Bacteria</taxon>
        <taxon>Pseudomonadati</taxon>
        <taxon>Pseudomonadota</taxon>
        <taxon>Alphaproteobacteria</taxon>
        <taxon>Hyphomicrobiales</taxon>
        <taxon>Pleomorphomonadaceae</taxon>
        <taxon>Oharaeibacter</taxon>
    </lineage>
</organism>
<feature type="domain" description="Restriction endonuclease type IV Mrr" evidence="1">
    <location>
        <begin position="158"/>
        <end position="272"/>
    </location>
</feature>
<comment type="caution">
    <text evidence="3">The sequence shown here is derived from an EMBL/GenBank/DDBJ whole genome shotgun (WGS) entry which is preliminary data.</text>
</comment>
<gene>
    <name evidence="3" type="ORF">EDD54_3142</name>
</gene>
<accession>A0A4R6RB48</accession>
<evidence type="ECO:0000313" key="4">
    <source>
        <dbReference type="Proteomes" id="UP000294547"/>
    </source>
</evidence>
<proteinExistence type="predicted"/>
<dbReference type="InterPro" id="IPR011335">
    <property type="entry name" value="Restrct_endonuc-II-like"/>
</dbReference>
<dbReference type="PANTHER" id="PTHR30015">
    <property type="entry name" value="MRR RESTRICTION SYSTEM PROTEIN"/>
    <property type="match status" value="1"/>
</dbReference>
<dbReference type="OrthoDB" id="9781481at2"/>
<dbReference type="InterPro" id="IPR007560">
    <property type="entry name" value="Restrct_endonuc_IV_Mrr"/>
</dbReference>
<dbReference type="EMBL" id="SNXY01000009">
    <property type="protein sequence ID" value="TDP83185.1"/>
    <property type="molecule type" value="Genomic_DNA"/>
</dbReference>
<dbReference type="InterPro" id="IPR052906">
    <property type="entry name" value="Type_IV_Methyl-Rstrct_Enzyme"/>
</dbReference>
<dbReference type="Proteomes" id="UP000294547">
    <property type="component" value="Unassembled WGS sequence"/>
</dbReference>
<evidence type="ECO:0000259" key="2">
    <source>
        <dbReference type="Pfam" id="PF14338"/>
    </source>
</evidence>
<dbReference type="GO" id="GO:0015666">
    <property type="term" value="F:restriction endodeoxyribonuclease activity"/>
    <property type="evidence" value="ECO:0007669"/>
    <property type="project" value="TreeGrafter"/>
</dbReference>
<dbReference type="Pfam" id="PF04471">
    <property type="entry name" value="Mrr_cat"/>
    <property type="match status" value="1"/>
</dbReference>
<protein>
    <submittedName>
        <fullName evidence="3">Restriction system protein</fullName>
    </submittedName>
</protein>
<dbReference type="PANTHER" id="PTHR30015:SF7">
    <property type="entry name" value="TYPE IV METHYL-DIRECTED RESTRICTION ENZYME ECOKMRR"/>
    <property type="match status" value="1"/>
</dbReference>
<evidence type="ECO:0000313" key="3">
    <source>
        <dbReference type="EMBL" id="TDP83185.1"/>
    </source>
</evidence>
<keyword evidence="4" id="KW-1185">Reference proteome</keyword>
<evidence type="ECO:0000259" key="1">
    <source>
        <dbReference type="Pfam" id="PF04471"/>
    </source>
</evidence>
<sequence length="299" mass="33559">MAEVTRRRTGEFVKKLFEVLMTSNGAVRAQDAIVRVRQSFTLSPYEAGSYGSGGSRFEKILRFATVDCVKAGWLSKAKGQWEVTEAGRRAFGDFKDPEAFYKEACRLYAIWKAGRDTVASEVQSALASAPMADAAEALSVTLEEAEEQAWTQVETFLRTRDPFEFQRIVADLLEGMGYHVSWISPPGKDGGVDIVAHTDPLGTTGPRIKVQVKRWQSRVDLDNLRSFIATIGHADVGLYVCLGGFTKDAEDYARAQESRRITLLDADRFFELWIEFYAKLTDAARQRFPLTPIYFLSPR</sequence>
<dbReference type="GO" id="GO:0003677">
    <property type="term" value="F:DNA binding"/>
    <property type="evidence" value="ECO:0007669"/>
    <property type="project" value="InterPro"/>
</dbReference>